<dbReference type="NCBIfam" id="NF005437">
    <property type="entry name" value="PRK07024.1"/>
    <property type="match status" value="1"/>
</dbReference>
<dbReference type="SUPFAM" id="SSF51735">
    <property type="entry name" value="NAD(P)-binding Rossmann-fold domains"/>
    <property type="match status" value="1"/>
</dbReference>
<dbReference type="GO" id="GO:0016491">
    <property type="term" value="F:oxidoreductase activity"/>
    <property type="evidence" value="ECO:0007669"/>
    <property type="project" value="UniProtKB-KW"/>
</dbReference>
<dbReference type="GO" id="GO:0016020">
    <property type="term" value="C:membrane"/>
    <property type="evidence" value="ECO:0007669"/>
    <property type="project" value="TreeGrafter"/>
</dbReference>
<gene>
    <name evidence="4" type="ORF">DNK49_17750</name>
</gene>
<dbReference type="Proteomes" id="UP000248259">
    <property type="component" value="Unassembled WGS sequence"/>
</dbReference>
<evidence type="ECO:0000256" key="2">
    <source>
        <dbReference type="ARBA" id="ARBA00023002"/>
    </source>
</evidence>
<dbReference type="Gene3D" id="3.40.50.720">
    <property type="entry name" value="NAD(P)-binding Rossmann-like Domain"/>
    <property type="match status" value="1"/>
</dbReference>
<name>A0A323URW4_9RHOO</name>
<dbReference type="Pfam" id="PF00106">
    <property type="entry name" value="adh_short"/>
    <property type="match status" value="1"/>
</dbReference>
<dbReference type="PANTHER" id="PTHR44196:SF1">
    <property type="entry name" value="DEHYDROGENASE_REDUCTASE SDR FAMILY MEMBER 7B"/>
    <property type="match status" value="1"/>
</dbReference>
<dbReference type="PRINTS" id="PR00081">
    <property type="entry name" value="GDHRDH"/>
</dbReference>
<accession>A0A323URW4</accession>
<keyword evidence="2" id="KW-0560">Oxidoreductase</keyword>
<keyword evidence="5" id="KW-1185">Reference proteome</keyword>
<evidence type="ECO:0000313" key="4">
    <source>
        <dbReference type="EMBL" id="PZA15264.1"/>
    </source>
</evidence>
<sequence>MTGASSGLGEALARHYAAAGATLGLVARREAPMRDLAASLQGQHQVYVVDVAEPARLAEAAAHFCATVGLPDVVIANAGVSVGTLTEHAEDIDAFERVLRTNLLGMVATFQPFVELMRGRGQGRLVGIASVAGIRGLPGAGAYSASKAGTLAYLESLRVELHGSGVKVVTVAPGYIHTPMTAVNPYPMPFILPAAEAARRIARVVERGERYAVVPWQMAWVARVLGILPRWLFDRLFAHAGRKPRGLPL</sequence>
<dbReference type="PRINTS" id="PR00080">
    <property type="entry name" value="SDRFAMILY"/>
</dbReference>
<dbReference type="PROSITE" id="PS00061">
    <property type="entry name" value="ADH_SHORT"/>
    <property type="match status" value="1"/>
</dbReference>
<dbReference type="AlphaFoldDB" id="A0A323URW4"/>
<protein>
    <submittedName>
        <fullName evidence="4">Short-chain dehydrogenase</fullName>
    </submittedName>
</protein>
<dbReference type="InterPro" id="IPR002347">
    <property type="entry name" value="SDR_fam"/>
</dbReference>
<dbReference type="OrthoDB" id="9797538at2"/>
<reference evidence="4 5" key="1">
    <citation type="submission" date="2018-06" db="EMBL/GenBank/DDBJ databases">
        <title>Azoarcus communis strain SWub3 genome.</title>
        <authorList>
            <person name="Zorraquino Salvo V."/>
            <person name="Toubiana D."/>
            <person name="Blumwald E."/>
        </authorList>
    </citation>
    <scope>NUCLEOTIDE SEQUENCE [LARGE SCALE GENOMIC DNA]</scope>
    <source>
        <strain evidence="4 5">SWub3</strain>
    </source>
</reference>
<comment type="similarity">
    <text evidence="1 3">Belongs to the short-chain dehydrogenases/reductases (SDR) family.</text>
</comment>
<comment type="caution">
    <text evidence="4">The sequence shown here is derived from an EMBL/GenBank/DDBJ whole genome shotgun (WGS) entry which is preliminary data.</text>
</comment>
<evidence type="ECO:0000256" key="3">
    <source>
        <dbReference type="RuleBase" id="RU000363"/>
    </source>
</evidence>
<proteinExistence type="inferred from homology"/>
<dbReference type="InterPro" id="IPR020904">
    <property type="entry name" value="Sc_DH/Rdtase_CS"/>
</dbReference>
<evidence type="ECO:0000313" key="5">
    <source>
        <dbReference type="Proteomes" id="UP000248259"/>
    </source>
</evidence>
<dbReference type="EMBL" id="QKOE01000016">
    <property type="protein sequence ID" value="PZA15264.1"/>
    <property type="molecule type" value="Genomic_DNA"/>
</dbReference>
<evidence type="ECO:0000256" key="1">
    <source>
        <dbReference type="ARBA" id="ARBA00006484"/>
    </source>
</evidence>
<dbReference type="PANTHER" id="PTHR44196">
    <property type="entry name" value="DEHYDROGENASE/REDUCTASE SDR FAMILY MEMBER 7B"/>
    <property type="match status" value="1"/>
</dbReference>
<dbReference type="InterPro" id="IPR036291">
    <property type="entry name" value="NAD(P)-bd_dom_sf"/>
</dbReference>
<organism evidence="4 5">
    <name type="scientific">Parazoarcus communis SWub3 = DSM 12120</name>
    <dbReference type="NCBI Taxonomy" id="1121029"/>
    <lineage>
        <taxon>Bacteria</taxon>
        <taxon>Pseudomonadati</taxon>
        <taxon>Pseudomonadota</taxon>
        <taxon>Betaproteobacteria</taxon>
        <taxon>Rhodocyclales</taxon>
        <taxon>Zoogloeaceae</taxon>
        <taxon>Parazoarcus</taxon>
    </lineage>
</organism>